<evidence type="ECO:0000313" key="3">
    <source>
        <dbReference type="Proteomes" id="UP000494256"/>
    </source>
</evidence>
<feature type="transmembrane region" description="Helical" evidence="1">
    <location>
        <begin position="6"/>
        <end position="26"/>
    </location>
</feature>
<organism evidence="2 3">
    <name type="scientific">Arctia plantaginis</name>
    <name type="common">Wood tiger moth</name>
    <name type="synonym">Phalaena plantaginis</name>
    <dbReference type="NCBI Taxonomy" id="874455"/>
    <lineage>
        <taxon>Eukaryota</taxon>
        <taxon>Metazoa</taxon>
        <taxon>Ecdysozoa</taxon>
        <taxon>Arthropoda</taxon>
        <taxon>Hexapoda</taxon>
        <taxon>Insecta</taxon>
        <taxon>Pterygota</taxon>
        <taxon>Neoptera</taxon>
        <taxon>Endopterygota</taxon>
        <taxon>Lepidoptera</taxon>
        <taxon>Glossata</taxon>
        <taxon>Ditrysia</taxon>
        <taxon>Noctuoidea</taxon>
        <taxon>Erebidae</taxon>
        <taxon>Arctiinae</taxon>
        <taxon>Arctia</taxon>
    </lineage>
</organism>
<dbReference type="EMBL" id="CADEBD010000676">
    <property type="protein sequence ID" value="CAB3258888.1"/>
    <property type="molecule type" value="Genomic_DNA"/>
</dbReference>
<sequence>MNERKILFFILAVIVYCMYSVHMWFIKQNIEENVRWCPKIDRTQIVSEFVSNIENLKKDRRLHQSTKSLPGNQDLSKDNQWPNFLVCLTTEKDFQARVQCQWFVVSSFPALPLNPKVQAMMLGHRHQSVDSDDESDGKGRRVRLIRRF</sequence>
<dbReference type="OrthoDB" id="408743at2759"/>
<keyword evidence="1" id="KW-1133">Transmembrane helix</keyword>
<gene>
    <name evidence="2" type="ORF">APLA_LOCUS16386</name>
</gene>
<evidence type="ECO:0000256" key="1">
    <source>
        <dbReference type="SAM" id="Phobius"/>
    </source>
</evidence>
<name>A0A8S1BPB5_ARCPL</name>
<dbReference type="AlphaFoldDB" id="A0A8S1BPB5"/>
<proteinExistence type="predicted"/>
<accession>A0A8S1BPB5</accession>
<evidence type="ECO:0000313" key="2">
    <source>
        <dbReference type="EMBL" id="CAB3258888.1"/>
    </source>
</evidence>
<comment type="caution">
    <text evidence="2">The sequence shown here is derived from an EMBL/GenBank/DDBJ whole genome shotgun (WGS) entry which is preliminary data.</text>
</comment>
<reference evidence="2 3" key="1">
    <citation type="submission" date="2020-04" db="EMBL/GenBank/DDBJ databases">
        <authorList>
            <person name="Wallbank WR R."/>
            <person name="Pardo Diaz C."/>
            <person name="Kozak K."/>
            <person name="Martin S."/>
            <person name="Jiggins C."/>
            <person name="Moest M."/>
            <person name="Warren A I."/>
            <person name="Byers J.R.P. K."/>
            <person name="Montejo-Kovacevich G."/>
            <person name="Yen C E."/>
        </authorList>
    </citation>
    <scope>NUCLEOTIDE SEQUENCE [LARGE SCALE GENOMIC DNA]</scope>
</reference>
<keyword evidence="1" id="KW-0812">Transmembrane</keyword>
<keyword evidence="1" id="KW-0472">Membrane</keyword>
<dbReference type="Proteomes" id="UP000494256">
    <property type="component" value="Unassembled WGS sequence"/>
</dbReference>
<protein>
    <submittedName>
        <fullName evidence="2">Uncharacterized protein</fullName>
    </submittedName>
</protein>